<feature type="domain" description="Phosphotyrosine protein phosphatase I" evidence="2">
    <location>
        <begin position="101"/>
        <end position="244"/>
    </location>
</feature>
<reference evidence="3" key="1">
    <citation type="submission" date="2015-08" db="EMBL/GenBank/DDBJ databases">
        <authorList>
            <person name="Babu N.S."/>
            <person name="Beckwith C.J."/>
            <person name="Beseler K.G."/>
            <person name="Brison A."/>
            <person name="Carone J.V."/>
            <person name="Caskin T.P."/>
            <person name="Diamond M."/>
            <person name="Durham M.E."/>
            <person name="Foxe J.M."/>
            <person name="Go M."/>
            <person name="Henderson B.A."/>
            <person name="Jones I.B."/>
            <person name="McGettigan J.A."/>
            <person name="Micheletti S.J."/>
            <person name="Nasrallah M.E."/>
            <person name="Ortiz D."/>
            <person name="Piller C.R."/>
            <person name="Privatt S.R."/>
            <person name="Schneider S.L."/>
            <person name="Sharp S."/>
            <person name="Smith T.C."/>
            <person name="Stanton J.D."/>
            <person name="Ullery H.E."/>
            <person name="Wilson R.J."/>
            <person name="Serrano M.G."/>
            <person name="Buck G."/>
            <person name="Lee V."/>
            <person name="Wang Y."/>
            <person name="Carvalho R."/>
            <person name="Voegtly L."/>
            <person name="Shi R."/>
            <person name="Duckworth R."/>
            <person name="Johnson A."/>
            <person name="Loviza R."/>
            <person name="Walstead R."/>
            <person name="Shah Z."/>
            <person name="Kiflezghi M."/>
            <person name="Wade K."/>
            <person name="Ball S.L."/>
            <person name="Bradley K.W."/>
            <person name="Asai D.J."/>
            <person name="Bowman C.A."/>
            <person name="Russell D.A."/>
            <person name="Pope W.H."/>
            <person name="Jacobs-Sera D."/>
            <person name="Hendrix R.W."/>
            <person name="Hatfull G.F."/>
        </authorList>
    </citation>
    <scope>NUCLEOTIDE SEQUENCE</scope>
</reference>
<sequence>MHREIVMSQGSMALLHGVQPPRAEVHPGQMPLPTACHPLRLISGRGIGHGHGLCNRLYATRKAADDLDVTSTVISPSFRSAPWNQEAKATLAGEPEPSSQTLVLFVSESGVCRSALAAAAFQAAIQAVGLEDRVRCQAVATQSFNVGEGPERAAVTAARARGLEIPPDFAARQFDPGADMARCDLVLVMDKFTASDVLREITVFDSIDTEGRYSTRVRYLRQFQPDSPEGMTEIEDPLYGLPGLSCGGSRMRPGCPVHVWWRRCASVHHTRRRQLWHQCHLIEFGPCAPQLPSTPLPTLHSTGNTGGAGEAAAMSAAASLIVPSCQGLAAFLADLNAGCEDGAALKARLAETVDGMQGIDWLVPPLLRAGT</sequence>
<gene>
    <name evidence="3" type="ORF">g.25263</name>
</gene>
<protein>
    <recommendedName>
        <fullName evidence="1">protein-tyrosine-phosphatase</fullName>
        <ecNumber evidence="1">3.1.3.48</ecNumber>
    </recommendedName>
</protein>
<evidence type="ECO:0000313" key="3">
    <source>
        <dbReference type="EMBL" id="JAT75690.1"/>
    </source>
</evidence>
<proteinExistence type="predicted"/>
<dbReference type="Pfam" id="PF01451">
    <property type="entry name" value="LMWPc"/>
    <property type="match status" value="1"/>
</dbReference>
<dbReference type="SUPFAM" id="SSF52788">
    <property type="entry name" value="Phosphotyrosine protein phosphatases I"/>
    <property type="match status" value="1"/>
</dbReference>
<dbReference type="SMART" id="SM00226">
    <property type="entry name" value="LMWPc"/>
    <property type="match status" value="1"/>
</dbReference>
<dbReference type="Gene3D" id="3.40.50.2300">
    <property type="match status" value="1"/>
</dbReference>
<dbReference type="GO" id="GO:0004725">
    <property type="term" value="F:protein tyrosine phosphatase activity"/>
    <property type="evidence" value="ECO:0007669"/>
    <property type="project" value="UniProtKB-EC"/>
</dbReference>
<evidence type="ECO:0000259" key="2">
    <source>
        <dbReference type="SMART" id="SM00226"/>
    </source>
</evidence>
<accession>A0A1D2A907</accession>
<name>A0A1D2A907_AUXPR</name>
<dbReference type="EC" id="3.1.3.48" evidence="1"/>
<dbReference type="PANTHER" id="PTHR11717:SF7">
    <property type="entry name" value="LOW MOLECULAR WEIGHT PHOSPHOTYROSINE PROTEIN PHOSPHATASE"/>
    <property type="match status" value="1"/>
</dbReference>
<evidence type="ECO:0000256" key="1">
    <source>
        <dbReference type="ARBA" id="ARBA00013064"/>
    </source>
</evidence>
<dbReference type="InterPro" id="IPR036196">
    <property type="entry name" value="Ptyr_pPase_sf"/>
</dbReference>
<dbReference type="EMBL" id="GDKF01002932">
    <property type="protein sequence ID" value="JAT75690.1"/>
    <property type="molecule type" value="Transcribed_RNA"/>
</dbReference>
<dbReference type="PANTHER" id="PTHR11717">
    <property type="entry name" value="LOW MOLECULAR WEIGHT PROTEIN TYROSINE PHOSPHATASE"/>
    <property type="match status" value="1"/>
</dbReference>
<dbReference type="InterPro" id="IPR023485">
    <property type="entry name" value="Ptyr_pPase"/>
</dbReference>
<organism evidence="3">
    <name type="scientific">Auxenochlorella protothecoides</name>
    <name type="common">Green microalga</name>
    <name type="synonym">Chlorella protothecoides</name>
    <dbReference type="NCBI Taxonomy" id="3075"/>
    <lineage>
        <taxon>Eukaryota</taxon>
        <taxon>Viridiplantae</taxon>
        <taxon>Chlorophyta</taxon>
        <taxon>core chlorophytes</taxon>
        <taxon>Trebouxiophyceae</taxon>
        <taxon>Chlorellales</taxon>
        <taxon>Chlorellaceae</taxon>
        <taxon>Auxenochlorella</taxon>
    </lineage>
</organism>
<dbReference type="InterPro" id="IPR050438">
    <property type="entry name" value="LMW_PTPase"/>
</dbReference>
<dbReference type="AlphaFoldDB" id="A0A1D2A907"/>